<organism evidence="10 11">
    <name type="scientific">Paraburkholderia caribensis MBA4</name>
    <dbReference type="NCBI Taxonomy" id="1323664"/>
    <lineage>
        <taxon>Bacteria</taxon>
        <taxon>Pseudomonadati</taxon>
        <taxon>Pseudomonadota</taxon>
        <taxon>Betaproteobacteria</taxon>
        <taxon>Burkholderiales</taxon>
        <taxon>Burkholderiaceae</taxon>
        <taxon>Paraburkholderia</taxon>
    </lineage>
</organism>
<dbReference type="InterPro" id="IPR023559">
    <property type="entry name" value="Flagellar_FlhD"/>
</dbReference>
<dbReference type="Gene3D" id="1.10.4000.10">
    <property type="entry name" value="Flagellar transcriptional activator FlhD"/>
    <property type="match status" value="1"/>
</dbReference>
<dbReference type="GO" id="GO:0045893">
    <property type="term" value="P:positive regulation of DNA-templated transcription"/>
    <property type="evidence" value="ECO:0007669"/>
    <property type="project" value="InterPro"/>
</dbReference>
<evidence type="ECO:0000256" key="5">
    <source>
        <dbReference type="ARBA" id="ARBA00023157"/>
    </source>
</evidence>
<keyword evidence="10" id="KW-0282">Flagellum</keyword>
<evidence type="ECO:0000256" key="7">
    <source>
        <dbReference type="ARBA" id="ARBA00023163"/>
    </source>
</evidence>
<keyword evidence="7 9" id="KW-0804">Transcription</keyword>
<keyword evidence="1 9" id="KW-0963">Cytoplasm</keyword>
<dbReference type="Proteomes" id="UP000019146">
    <property type="component" value="Chromosome 2"/>
</dbReference>
<accession>A0A0P0RJG8</accession>
<proteinExistence type="inferred from homology"/>
<keyword evidence="3 9" id="KW-0805">Transcription regulation</keyword>
<evidence type="ECO:0000256" key="4">
    <source>
        <dbReference type="ARBA" id="ARBA00023125"/>
    </source>
</evidence>
<evidence type="ECO:0000256" key="3">
    <source>
        <dbReference type="ARBA" id="ARBA00023015"/>
    </source>
</evidence>
<comment type="domain">
    <text evidence="9">The C-terminal region contains a putative helix-turn-helix (HTH) motif, suggesting that this region may bind DNA.</text>
</comment>
<dbReference type="InterPro" id="IPR036194">
    <property type="entry name" value="FlhD_sf"/>
</dbReference>
<evidence type="ECO:0000313" key="10">
    <source>
        <dbReference type="EMBL" id="ALL68932.1"/>
    </source>
</evidence>
<sequence>MKSNELLQELQEVNLSYLLLAQHLIRDNPAEAMLRLGVGSDVAEILASLTPAQLMKLANSSMLLCRFRFDDHAILSALTHVGKNVEVSRMHTAILLTQQPLETLQ</sequence>
<dbReference type="GO" id="GO:1902208">
    <property type="term" value="P:regulation of bacterial-type flagellum assembly"/>
    <property type="evidence" value="ECO:0007669"/>
    <property type="project" value="UniProtKB-UniRule"/>
</dbReference>
<comment type="function">
    <text evidence="8 9">Functions in complex with FlhC as a master transcriptional regulator that regulates transcription of several flagellar and non-flagellar operons by binding to their promoter region. Activates expression of class 2 flagellar genes, including fliA, which is a flagellum-specific sigma factor that turns on the class 3 genes. Also regulates genes whose products function in a variety of physiological pathways.</text>
</comment>
<name>A0A0P0RJG8_9BURK</name>
<keyword evidence="2 9" id="KW-1005">Bacterial flagellum biogenesis</keyword>
<feature type="disulfide bond" description="Interchain" evidence="9">
    <location>
        <position position="65"/>
    </location>
</feature>
<dbReference type="EMBL" id="CP012747">
    <property type="protein sequence ID" value="ALL68932.1"/>
    <property type="molecule type" value="Genomic_DNA"/>
</dbReference>
<evidence type="ECO:0000256" key="1">
    <source>
        <dbReference type="ARBA" id="ARBA00022490"/>
    </source>
</evidence>
<keyword evidence="10" id="KW-0966">Cell projection</keyword>
<keyword evidence="4 9" id="KW-0238">DNA-binding</keyword>
<comment type="subcellular location">
    <subcellularLocation>
        <location evidence="9">Cytoplasm</location>
    </subcellularLocation>
</comment>
<dbReference type="GO" id="GO:0044780">
    <property type="term" value="P:bacterial-type flagellum assembly"/>
    <property type="evidence" value="ECO:0007669"/>
    <property type="project" value="InterPro"/>
</dbReference>
<dbReference type="SUPFAM" id="SSF63592">
    <property type="entry name" value="Flagellar transcriptional activator FlhD"/>
    <property type="match status" value="1"/>
</dbReference>
<comment type="subunit">
    <text evidence="9">Homodimer; disulfide-linked. Forms a heterohexamer composed of two FlhC and four FlhD subunits. Each FlhC binds a FlhD dimer, forming a heterotrimer, and a hexamer assembles by dimerization of two heterotrimers.</text>
</comment>
<dbReference type="NCBIfam" id="NF002783">
    <property type="entry name" value="PRK02909.1-1"/>
    <property type="match status" value="1"/>
</dbReference>
<keyword evidence="10" id="KW-0969">Cilium</keyword>
<keyword evidence="6 9" id="KW-0010">Activator</keyword>
<evidence type="ECO:0000313" key="11">
    <source>
        <dbReference type="Proteomes" id="UP000019146"/>
    </source>
</evidence>
<dbReference type="GO" id="GO:0005737">
    <property type="term" value="C:cytoplasm"/>
    <property type="evidence" value="ECO:0007669"/>
    <property type="project" value="UniProtKB-SubCell"/>
</dbReference>
<evidence type="ECO:0000256" key="2">
    <source>
        <dbReference type="ARBA" id="ARBA00022795"/>
    </source>
</evidence>
<evidence type="ECO:0000256" key="9">
    <source>
        <dbReference type="HAMAP-Rule" id="MF_00725"/>
    </source>
</evidence>
<reference evidence="10 11" key="1">
    <citation type="journal article" date="2014" name="Genome Announc.">
        <title>Draft Genome Sequence of the Haloacid-Degrading Burkholderia caribensis Strain MBA4.</title>
        <authorList>
            <person name="Pan Y."/>
            <person name="Kong K.F."/>
            <person name="Tsang J.S."/>
        </authorList>
    </citation>
    <scope>NUCLEOTIDE SEQUENCE [LARGE SCALE GENOMIC DNA]</scope>
    <source>
        <strain evidence="10 11">MBA4</strain>
    </source>
</reference>
<dbReference type="AlphaFoldDB" id="A0A0P0RJG8"/>
<dbReference type="GO" id="GO:0003677">
    <property type="term" value="F:DNA binding"/>
    <property type="evidence" value="ECO:0007669"/>
    <property type="project" value="UniProtKB-UniRule"/>
</dbReference>
<comment type="similarity">
    <text evidence="9">Belongs to the FlhD family.</text>
</comment>
<evidence type="ECO:0000256" key="8">
    <source>
        <dbReference type="ARBA" id="ARBA00025431"/>
    </source>
</evidence>
<gene>
    <name evidence="9" type="primary">flhD</name>
    <name evidence="10" type="ORF">K788_0000066</name>
</gene>
<dbReference type="HAMAP" id="MF_00725">
    <property type="entry name" value="FlhD"/>
    <property type="match status" value="1"/>
</dbReference>
<dbReference type="Pfam" id="PF05247">
    <property type="entry name" value="FlhD"/>
    <property type="match status" value="1"/>
</dbReference>
<dbReference type="KEGG" id="bcai:K788_0000066"/>
<evidence type="ECO:0000256" key="6">
    <source>
        <dbReference type="ARBA" id="ARBA00023159"/>
    </source>
</evidence>
<protein>
    <recommendedName>
        <fullName evidence="9">Flagellar transcriptional regulator FlhD</fullName>
    </recommendedName>
</protein>
<keyword evidence="5 9" id="KW-1015">Disulfide bond</keyword>